<feature type="binding site" evidence="9">
    <location>
        <position position="25"/>
    </location>
    <ligand>
        <name>NADPH</name>
        <dbReference type="ChEBI" id="CHEBI:57783"/>
    </ligand>
</feature>
<feature type="binding site" evidence="9">
    <location>
        <position position="177"/>
    </location>
    <ligand>
        <name>1-deoxy-D-xylulose 5-phosphate</name>
        <dbReference type="ChEBI" id="CHEBI:57792"/>
    </ligand>
</feature>
<feature type="binding site" evidence="9">
    <location>
        <position position="178"/>
    </location>
    <ligand>
        <name>Mn(2+)</name>
        <dbReference type="ChEBI" id="CHEBI:29035"/>
    </ligand>
</feature>
<dbReference type="Pfam" id="PF13288">
    <property type="entry name" value="DXPR_C"/>
    <property type="match status" value="1"/>
</dbReference>
<proteinExistence type="inferred from homology"/>
<dbReference type="InterPro" id="IPR036291">
    <property type="entry name" value="NAD(P)-bd_dom_sf"/>
</dbReference>
<dbReference type="InterPro" id="IPR036169">
    <property type="entry name" value="DXPR_C_sf"/>
</dbReference>
<evidence type="ECO:0000256" key="5">
    <source>
        <dbReference type="ARBA" id="ARBA00023002"/>
    </source>
</evidence>
<sequence>MTSHAPLPSPTPIPQRLVLLGSTGSIGTQTLEVLSRLGEVAPHVAALAAGGSRLDLLARQAIAWEVPVLAVTGGGEDLSDRLRQALRAAAAQAGRPDPVTTILTGPDAATTAVELAGLEPHDTVVNGITGSVGLLPTLAALGSGARLALANKESLVVGGALVRQALTRPGQIVPVDSEHSAIAQALACGRHEKGLTSPVVSGRSEVRRLVLTASGGPFRGRSRAELTGISAAAALKHPTWDMGPVVTINSSTLINKGLELIEAHLLFDMAPEQIDVVVHPQSVIHSMVEFTDGATIAQASPPDMRLPIALGLTWPERPDLSGLVTPNDWSEPVSWTFESLDDAAFPAVGLARSAVAASDTHPAVLNAANEQAVAAFLAGGLEWLDIVEIDAAVVGEHEGLTSPSLEDILAAETWARTRADELIAARHGGADS</sequence>
<dbReference type="InterPro" id="IPR026877">
    <property type="entry name" value="DXPR_C"/>
</dbReference>
<protein>
    <recommendedName>
        <fullName evidence="9">1-deoxy-D-xylulose 5-phosphate reductoisomerase</fullName>
        <shortName evidence="9">DXP reductoisomerase</shortName>
        <ecNumber evidence="9">1.1.1.267</ecNumber>
    </recommendedName>
    <alternativeName>
        <fullName evidence="9">1-deoxyxylulose-5-phosphate reductoisomerase</fullName>
    </alternativeName>
    <alternativeName>
        <fullName evidence="9">2-C-methyl-D-erythritol 4-phosphate synthase</fullName>
    </alternativeName>
</protein>
<evidence type="ECO:0000313" key="14">
    <source>
        <dbReference type="Proteomes" id="UP000186857"/>
    </source>
</evidence>
<dbReference type="EMBL" id="MSKJ01000006">
    <property type="protein sequence ID" value="OLO45582.1"/>
    <property type="molecule type" value="Genomic_DNA"/>
</dbReference>
<feature type="binding site" evidence="9">
    <location>
        <position position="259"/>
    </location>
    <ligand>
        <name>1-deoxy-D-xylulose 5-phosphate</name>
        <dbReference type="ChEBI" id="CHEBI:57792"/>
    </ligand>
</feature>
<dbReference type="InterPro" id="IPR013512">
    <property type="entry name" value="DXP_reductoisomerase_N"/>
</dbReference>
<comment type="pathway">
    <text evidence="1 9">Isoprenoid biosynthesis; isopentenyl diphosphate biosynthesis via DXP pathway; isopentenyl diphosphate from 1-deoxy-D-xylulose 5-phosphate: step 1/6.</text>
</comment>
<dbReference type="NCBIfam" id="TIGR00243">
    <property type="entry name" value="Dxr"/>
    <property type="match status" value="1"/>
</dbReference>
<feature type="binding site" evidence="9">
    <location>
        <position position="259"/>
    </location>
    <ligand>
        <name>Mn(2+)</name>
        <dbReference type="ChEBI" id="CHEBI:29035"/>
    </ligand>
</feature>
<evidence type="ECO:0000256" key="1">
    <source>
        <dbReference type="ARBA" id="ARBA00005094"/>
    </source>
</evidence>
<dbReference type="SUPFAM" id="SSF69055">
    <property type="entry name" value="1-deoxy-D-xylulose-5-phosphate reductoisomerase, C-terminal domain"/>
    <property type="match status" value="1"/>
</dbReference>
<comment type="cofactor">
    <cofactor evidence="9">
        <name>Mg(2+)</name>
        <dbReference type="ChEBI" id="CHEBI:18420"/>
    </cofactor>
    <cofactor evidence="9">
        <name>Mn(2+)</name>
        <dbReference type="ChEBI" id="CHEBI:29035"/>
    </cofactor>
</comment>
<evidence type="ECO:0000259" key="12">
    <source>
        <dbReference type="Pfam" id="PF13288"/>
    </source>
</evidence>
<dbReference type="GO" id="GO:0016853">
    <property type="term" value="F:isomerase activity"/>
    <property type="evidence" value="ECO:0007669"/>
    <property type="project" value="UniProtKB-KW"/>
</dbReference>
<evidence type="ECO:0000256" key="6">
    <source>
        <dbReference type="ARBA" id="ARBA00023211"/>
    </source>
</evidence>
<dbReference type="InterPro" id="IPR003821">
    <property type="entry name" value="DXP_reductoisomerase"/>
</dbReference>
<keyword evidence="9" id="KW-0460">Magnesium</keyword>
<dbReference type="OrthoDB" id="9806546at2"/>
<keyword evidence="6 9" id="KW-0464">Manganese</keyword>
<feature type="domain" description="DXP reductoisomerase C-terminal" evidence="12">
    <location>
        <begin position="300"/>
        <end position="417"/>
    </location>
</feature>
<dbReference type="Pfam" id="PF02670">
    <property type="entry name" value="DXP_reductoisom"/>
    <property type="match status" value="1"/>
</dbReference>
<comment type="catalytic activity">
    <reaction evidence="8">
        <text>2-C-methyl-D-erythritol 4-phosphate + NADP(+) = 1-deoxy-D-xylulose 5-phosphate + NADPH + H(+)</text>
        <dbReference type="Rhea" id="RHEA:13717"/>
        <dbReference type="ChEBI" id="CHEBI:15378"/>
        <dbReference type="ChEBI" id="CHEBI:57783"/>
        <dbReference type="ChEBI" id="CHEBI:57792"/>
        <dbReference type="ChEBI" id="CHEBI:58262"/>
        <dbReference type="ChEBI" id="CHEBI:58349"/>
        <dbReference type="EC" id="1.1.1.267"/>
    </reaction>
    <physiologicalReaction direction="right-to-left" evidence="8">
        <dbReference type="Rhea" id="RHEA:13719"/>
    </physiologicalReaction>
</comment>
<evidence type="ECO:0000259" key="10">
    <source>
        <dbReference type="Pfam" id="PF02670"/>
    </source>
</evidence>
<evidence type="ECO:0000256" key="3">
    <source>
        <dbReference type="ARBA" id="ARBA00022723"/>
    </source>
</evidence>
<dbReference type="GO" id="GO:0030604">
    <property type="term" value="F:1-deoxy-D-xylulose-5-phosphate reductoisomerase activity"/>
    <property type="evidence" value="ECO:0007669"/>
    <property type="project" value="UniProtKB-UniRule"/>
</dbReference>
<evidence type="ECO:0000256" key="7">
    <source>
        <dbReference type="ARBA" id="ARBA00023229"/>
    </source>
</evidence>
<name>A0A1Q8VBV3_9ACTO</name>
<dbReference type="PANTHER" id="PTHR30525">
    <property type="entry name" value="1-DEOXY-D-XYLULOSE 5-PHOSPHATE REDUCTOISOMERASE"/>
    <property type="match status" value="1"/>
</dbReference>
<comment type="function">
    <text evidence="9">Catalyzes the NADPH-dependent rearrangement and reduction of 1-deoxy-D-xylulose-5-phosphate (DXP) to 2-C-methyl-D-erythritol 4-phosphate (MEP).</text>
</comment>
<evidence type="ECO:0000256" key="2">
    <source>
        <dbReference type="ARBA" id="ARBA00006825"/>
    </source>
</evidence>
<evidence type="ECO:0000256" key="8">
    <source>
        <dbReference type="ARBA" id="ARBA00048543"/>
    </source>
</evidence>
<feature type="binding site" evidence="9">
    <location>
        <position position="24"/>
    </location>
    <ligand>
        <name>NADPH</name>
        <dbReference type="ChEBI" id="CHEBI:57783"/>
    </ligand>
</feature>
<reference evidence="13 14" key="1">
    <citation type="submission" date="2016-12" db="EMBL/GenBank/DDBJ databases">
        <title>Genomic Comparison of strains in the 'Actinomyces naeslundii' Group.</title>
        <authorList>
            <person name="Mughal S.R."/>
            <person name="Do T."/>
            <person name="Gilbert S.C."/>
            <person name="Witherden E.A."/>
            <person name="Didelot X."/>
            <person name="Beighton D."/>
        </authorList>
    </citation>
    <scope>NUCLEOTIDE SEQUENCE [LARGE SCALE GENOMIC DNA]</scope>
    <source>
        <strain evidence="13 14">CCUG 33920</strain>
    </source>
</reference>
<feature type="binding site" evidence="9">
    <location>
        <position position="176"/>
    </location>
    <ligand>
        <name>Mn(2+)</name>
        <dbReference type="ChEBI" id="CHEBI:29035"/>
    </ligand>
</feature>
<evidence type="ECO:0000256" key="4">
    <source>
        <dbReference type="ARBA" id="ARBA00022857"/>
    </source>
</evidence>
<comment type="caution">
    <text evidence="13">The sequence shown here is derived from an EMBL/GenBank/DDBJ whole genome shotgun (WGS) entry which is preliminary data.</text>
</comment>
<dbReference type="PIRSF" id="PIRSF006205">
    <property type="entry name" value="Dxp_reductismrs"/>
    <property type="match status" value="1"/>
</dbReference>
<keyword evidence="3 9" id="KW-0479">Metal-binding</keyword>
<accession>A0A1Q8VBV3</accession>
<dbReference type="UniPathway" id="UPA00056">
    <property type="reaction ID" value="UER00092"/>
</dbReference>
<organism evidence="13 14">
    <name type="scientific">Actinomyces oris</name>
    <dbReference type="NCBI Taxonomy" id="544580"/>
    <lineage>
        <taxon>Bacteria</taxon>
        <taxon>Bacillati</taxon>
        <taxon>Actinomycetota</taxon>
        <taxon>Actinomycetes</taxon>
        <taxon>Actinomycetales</taxon>
        <taxon>Actinomycetaceae</taxon>
        <taxon>Actinomyces</taxon>
    </lineage>
</organism>
<feature type="binding site" evidence="9">
    <location>
        <position position="250"/>
    </location>
    <ligand>
        <name>1-deoxy-D-xylulose 5-phosphate</name>
        <dbReference type="ChEBI" id="CHEBI:57792"/>
    </ligand>
</feature>
<evidence type="ECO:0000256" key="9">
    <source>
        <dbReference type="HAMAP-Rule" id="MF_00183"/>
    </source>
</evidence>
<feature type="binding site" evidence="9">
    <location>
        <position position="214"/>
    </location>
    <ligand>
        <name>1-deoxy-D-xylulose 5-phosphate</name>
        <dbReference type="ChEBI" id="CHEBI:57792"/>
    </ligand>
</feature>
<feature type="binding site" evidence="9">
    <location>
        <position position="151"/>
    </location>
    <ligand>
        <name>NADPH</name>
        <dbReference type="ChEBI" id="CHEBI:57783"/>
    </ligand>
</feature>
<dbReference type="RefSeq" id="WP_075376216.1">
    <property type="nucleotide sequence ID" value="NZ_MSKJ01000006.1"/>
</dbReference>
<evidence type="ECO:0000313" key="13">
    <source>
        <dbReference type="EMBL" id="OLO45582.1"/>
    </source>
</evidence>
<feature type="binding site" evidence="9">
    <location>
        <position position="50"/>
    </location>
    <ligand>
        <name>NADPH</name>
        <dbReference type="ChEBI" id="CHEBI:57783"/>
    </ligand>
</feature>
<feature type="domain" description="1-deoxy-D-xylulose 5-phosphate reductoisomerase C-terminal" evidence="11">
    <location>
        <begin position="172"/>
        <end position="267"/>
    </location>
</feature>
<dbReference type="AlphaFoldDB" id="A0A1Q8VBV3"/>
<dbReference type="SUPFAM" id="SSF51735">
    <property type="entry name" value="NAD(P)-binding Rossmann-fold domains"/>
    <property type="match status" value="1"/>
</dbReference>
<feature type="binding site" evidence="9">
    <location>
        <position position="237"/>
    </location>
    <ligand>
        <name>1-deoxy-D-xylulose 5-phosphate</name>
        <dbReference type="ChEBI" id="CHEBI:57792"/>
    </ligand>
</feature>
<dbReference type="GO" id="GO:0051484">
    <property type="term" value="P:isopentenyl diphosphate biosynthetic process, methylerythritol 4-phosphate pathway involved in terpenoid biosynthetic process"/>
    <property type="evidence" value="ECO:0007669"/>
    <property type="project" value="TreeGrafter"/>
</dbReference>
<feature type="binding site" evidence="9">
    <location>
        <position position="153"/>
    </location>
    <ligand>
        <name>NADPH</name>
        <dbReference type="ChEBI" id="CHEBI:57783"/>
    </ligand>
</feature>
<keyword evidence="4 9" id="KW-0521">NADP</keyword>
<feature type="binding site" evidence="9">
    <location>
        <position position="26"/>
    </location>
    <ligand>
        <name>NADPH</name>
        <dbReference type="ChEBI" id="CHEBI:57783"/>
    </ligand>
</feature>
<evidence type="ECO:0000259" key="11">
    <source>
        <dbReference type="Pfam" id="PF08436"/>
    </source>
</evidence>
<keyword evidence="5 9" id="KW-0560">Oxidoreductase</keyword>
<dbReference type="Pfam" id="PF08436">
    <property type="entry name" value="DXP_redisom_C"/>
    <property type="match status" value="1"/>
</dbReference>
<dbReference type="PANTHER" id="PTHR30525:SF0">
    <property type="entry name" value="1-DEOXY-D-XYLULOSE 5-PHOSPHATE REDUCTOISOMERASE, CHLOROPLASTIC"/>
    <property type="match status" value="1"/>
</dbReference>
<feature type="binding site" evidence="9">
    <location>
        <position position="152"/>
    </location>
    <ligand>
        <name>1-deoxy-D-xylulose 5-phosphate</name>
        <dbReference type="ChEBI" id="CHEBI:57792"/>
    </ligand>
</feature>
<dbReference type="GO" id="GO:0030145">
    <property type="term" value="F:manganese ion binding"/>
    <property type="evidence" value="ECO:0007669"/>
    <property type="project" value="TreeGrafter"/>
</dbReference>
<keyword evidence="13" id="KW-0413">Isomerase</keyword>
<feature type="binding site" evidence="9">
    <location>
        <position position="243"/>
    </location>
    <ligand>
        <name>NADPH</name>
        <dbReference type="ChEBI" id="CHEBI:57783"/>
    </ligand>
</feature>
<dbReference type="Proteomes" id="UP000186857">
    <property type="component" value="Unassembled WGS sequence"/>
</dbReference>
<dbReference type="Gene3D" id="1.10.1740.10">
    <property type="match status" value="1"/>
</dbReference>
<dbReference type="InterPro" id="IPR013644">
    <property type="entry name" value="DXP_reductoisomerase_C"/>
</dbReference>
<comment type="caution">
    <text evidence="9">Lacks conserved residue(s) required for the propagation of feature annotation.</text>
</comment>
<dbReference type="HAMAP" id="MF_00183">
    <property type="entry name" value="DXP_reductoisom"/>
    <property type="match status" value="1"/>
</dbReference>
<feature type="binding site" evidence="9">
    <location>
        <position position="255"/>
    </location>
    <ligand>
        <name>1-deoxy-D-xylulose 5-phosphate</name>
        <dbReference type="ChEBI" id="CHEBI:57792"/>
    </ligand>
</feature>
<feature type="domain" description="1-deoxy-D-xylulose 5-phosphate reductoisomerase N-terminal" evidence="10">
    <location>
        <begin position="17"/>
        <end position="159"/>
    </location>
</feature>
<keyword evidence="7 9" id="KW-0414">Isoprene biosynthesis</keyword>
<feature type="binding site" evidence="9">
    <location>
        <position position="23"/>
    </location>
    <ligand>
        <name>NADPH</name>
        <dbReference type="ChEBI" id="CHEBI:57783"/>
    </ligand>
</feature>
<gene>
    <name evidence="9" type="primary">dxr</name>
    <name evidence="13" type="ORF">BKH29_03140</name>
</gene>
<dbReference type="GO" id="GO:0070402">
    <property type="term" value="F:NADPH binding"/>
    <property type="evidence" value="ECO:0007669"/>
    <property type="project" value="InterPro"/>
</dbReference>
<dbReference type="EC" id="1.1.1.267" evidence="9"/>
<dbReference type="Gene3D" id="3.40.50.720">
    <property type="entry name" value="NAD(P)-binding Rossmann-like Domain"/>
    <property type="match status" value="1"/>
</dbReference>
<feature type="binding site" evidence="9">
    <location>
        <position position="256"/>
    </location>
    <ligand>
        <name>1-deoxy-D-xylulose 5-phosphate</name>
        <dbReference type="ChEBI" id="CHEBI:57792"/>
    </ligand>
</feature>
<comment type="similarity">
    <text evidence="2 9">Belongs to the DXR family.</text>
</comment>
<dbReference type="SUPFAM" id="SSF55347">
    <property type="entry name" value="Glyceraldehyde-3-phosphate dehydrogenase-like, C-terminal domain"/>
    <property type="match status" value="1"/>
</dbReference>
<feature type="binding site" evidence="9">
    <location>
        <position position="178"/>
    </location>
    <ligand>
        <name>1-deoxy-D-xylulose 5-phosphate</name>
        <dbReference type="ChEBI" id="CHEBI:57792"/>
    </ligand>
</feature>